<keyword evidence="1" id="KW-1133">Transmembrane helix</keyword>
<reference evidence="2 3" key="1">
    <citation type="submission" date="2019-03" db="EMBL/GenBank/DDBJ databases">
        <title>An improved genome assembly of the fluke Schistosoma japonicum.</title>
        <authorList>
            <person name="Hu W."/>
            <person name="Luo F."/>
            <person name="Yin M."/>
            <person name="Mo X."/>
            <person name="Sun C."/>
            <person name="Wu Q."/>
            <person name="Zhu B."/>
            <person name="Xiang M."/>
            <person name="Wang J."/>
            <person name="Wang Y."/>
            <person name="Zhang T."/>
            <person name="Xu B."/>
            <person name="Zheng H."/>
            <person name="Feng Z."/>
        </authorList>
    </citation>
    <scope>NUCLEOTIDE SEQUENCE [LARGE SCALE GENOMIC DNA]</scope>
    <source>
        <strain evidence="2">HuSjv2</strain>
        <tissue evidence="2">Worms</tissue>
    </source>
</reference>
<feature type="non-terminal residue" evidence="2">
    <location>
        <position position="345"/>
    </location>
</feature>
<evidence type="ECO:0000256" key="1">
    <source>
        <dbReference type="SAM" id="Phobius"/>
    </source>
</evidence>
<keyword evidence="1" id="KW-0472">Membrane</keyword>
<protein>
    <recommendedName>
        <fullName evidence="4">Transmembrane protein</fullName>
    </recommendedName>
</protein>
<evidence type="ECO:0008006" key="4">
    <source>
        <dbReference type="Google" id="ProtNLM"/>
    </source>
</evidence>
<feature type="transmembrane region" description="Helical" evidence="1">
    <location>
        <begin position="49"/>
        <end position="72"/>
    </location>
</feature>
<name>A0A4Z2DTQ3_SCHJA</name>
<comment type="caution">
    <text evidence="2">The sequence shown here is derived from an EMBL/GenBank/DDBJ whole genome shotgun (WGS) entry which is preliminary data.</text>
</comment>
<sequence length="345" mass="40744">MHLYNFNALHLDIIWIKDELCKFLNSFHLFTLSKSKLFSLSPLSLLSPAIFSIFFKLFSATHSLLLWFNCIFMRHYLRYYIKCIKCIIRYCLIQFKTIIFHNDVIDLQHFTNNSRMQLLSTRNINFYRHLSWYKNTSGQWKSTECIKYETIISNTTNMNAKYDYKQHFWTYSHQMFNLENVFYQFKQSIQFYAIFVYIFFILFNIQCVQSKSNISSVENMFDMGILLNYSSNMSSLTSTLSNSSLSINSLTAPSNRTDESLSTDDLVFRFINLLNIKELDFEIPLINISMQSQRTKRSLSFYLSNLGTSPLLLVPLMNNYSVKSRYLSIDNNGTIKLVKSFEDIT</sequence>
<accession>A0A4Z2DTQ3</accession>
<organism evidence="2 3">
    <name type="scientific">Schistosoma japonicum</name>
    <name type="common">Blood fluke</name>
    <dbReference type="NCBI Taxonomy" id="6182"/>
    <lineage>
        <taxon>Eukaryota</taxon>
        <taxon>Metazoa</taxon>
        <taxon>Spiralia</taxon>
        <taxon>Lophotrochozoa</taxon>
        <taxon>Platyhelminthes</taxon>
        <taxon>Trematoda</taxon>
        <taxon>Digenea</taxon>
        <taxon>Strigeidida</taxon>
        <taxon>Schistosomatoidea</taxon>
        <taxon>Schistosomatidae</taxon>
        <taxon>Schistosoma</taxon>
    </lineage>
</organism>
<evidence type="ECO:0000313" key="2">
    <source>
        <dbReference type="EMBL" id="TNN19847.1"/>
    </source>
</evidence>
<gene>
    <name evidence="2" type="ORF">EWB00_006037</name>
</gene>
<feature type="transmembrane region" description="Helical" evidence="1">
    <location>
        <begin position="189"/>
        <end position="206"/>
    </location>
</feature>
<keyword evidence="1" id="KW-0812">Transmembrane</keyword>
<dbReference type="OrthoDB" id="6273234at2759"/>
<proteinExistence type="predicted"/>
<dbReference type="AlphaFoldDB" id="A0A4Z2DTQ3"/>
<keyword evidence="3" id="KW-1185">Reference proteome</keyword>
<evidence type="ECO:0000313" key="3">
    <source>
        <dbReference type="Proteomes" id="UP000311919"/>
    </source>
</evidence>
<dbReference type="Proteomes" id="UP000311919">
    <property type="component" value="Unassembled WGS sequence"/>
</dbReference>
<dbReference type="EMBL" id="SKCS01000039">
    <property type="protein sequence ID" value="TNN19847.1"/>
    <property type="molecule type" value="Genomic_DNA"/>
</dbReference>